<comment type="caution">
    <text evidence="11">The sequence shown here is derived from an EMBL/GenBank/DDBJ whole genome shotgun (WGS) entry which is preliminary data.</text>
</comment>
<name>A0A937KAR5_9BACT</name>
<dbReference type="RefSeq" id="WP_202854478.1">
    <property type="nucleotide sequence ID" value="NZ_JAEUGD010000003.1"/>
</dbReference>
<keyword evidence="5" id="KW-0949">S-adenosyl-L-methionine</keyword>
<keyword evidence="8" id="KW-0560">Oxidoreductase</keyword>
<keyword evidence="7" id="KW-0274">FAD</keyword>
<keyword evidence="4" id="KW-0808">Transferase</keyword>
<evidence type="ECO:0000256" key="6">
    <source>
        <dbReference type="ARBA" id="ARBA00022694"/>
    </source>
</evidence>
<dbReference type="InterPro" id="IPR006076">
    <property type="entry name" value="FAD-dep_OxRdtase"/>
</dbReference>
<proteinExistence type="predicted"/>
<keyword evidence="12" id="KW-1185">Reference proteome</keyword>
<dbReference type="GO" id="GO:0032259">
    <property type="term" value="P:methylation"/>
    <property type="evidence" value="ECO:0007669"/>
    <property type="project" value="UniProtKB-KW"/>
</dbReference>
<dbReference type="GO" id="GO:0008033">
    <property type="term" value="P:tRNA processing"/>
    <property type="evidence" value="ECO:0007669"/>
    <property type="project" value="UniProtKB-KW"/>
</dbReference>
<dbReference type="Gene3D" id="3.50.50.60">
    <property type="entry name" value="FAD/NAD(P)-binding domain"/>
    <property type="match status" value="1"/>
</dbReference>
<keyword evidence="6" id="KW-0819">tRNA processing</keyword>
<reference evidence="11" key="1">
    <citation type="submission" date="2021-01" db="EMBL/GenBank/DDBJ databases">
        <title>Fulvivirga kasyanovii gen. nov., sp nov., a novel member of the phylum Bacteroidetes isolated from seawater in a mussel farm.</title>
        <authorList>
            <person name="Zhao L.-H."/>
            <person name="Wang Z.-J."/>
        </authorList>
    </citation>
    <scope>NUCLEOTIDE SEQUENCE</scope>
    <source>
        <strain evidence="11">29W222</strain>
    </source>
</reference>
<dbReference type="AlphaFoldDB" id="A0A937KAR5"/>
<evidence type="ECO:0000256" key="8">
    <source>
        <dbReference type="ARBA" id="ARBA00023002"/>
    </source>
</evidence>
<evidence type="ECO:0000313" key="12">
    <source>
        <dbReference type="Proteomes" id="UP000614216"/>
    </source>
</evidence>
<dbReference type="InterPro" id="IPR036188">
    <property type="entry name" value="FAD/NAD-bd_sf"/>
</dbReference>
<dbReference type="Proteomes" id="UP000614216">
    <property type="component" value="Unassembled WGS sequence"/>
</dbReference>
<dbReference type="EMBL" id="JAEUGD010000003">
    <property type="protein sequence ID" value="MBL6444932.1"/>
    <property type="molecule type" value="Genomic_DNA"/>
</dbReference>
<evidence type="ECO:0000259" key="10">
    <source>
        <dbReference type="Pfam" id="PF01266"/>
    </source>
</evidence>
<sequence>MHNSREIDYIIVGQGLAGSTLSYQLIKEGKNILVIDEGNPHTSSKIAGGLYNPVTGRKMVKTWKADLLFPYLINFYKEMEQLCSSRFLVDIPIYRPFISMEEQNEWMGKSSTIEYAPYIKKVHCKSLYSFANDPFGGIELLQSGYLDIPIFLESFRDYLSSNEQLDDSQFESDSLIVEKSFVRYKGTKARRIIFCDGLNSVKQGHFQWLPFSPVKGEVLRIKSDFKLNNILNRGVFVVPLENGLFRVGSNYDNHDLTSVPTEKARAEITGRLSDLANISYDIVEQVAGIRPATRDRRPFLGLHPDYETIGVFNGLGTKGVSLAPYFSNHLMRFLEYGEELSSEVNINRYFSLYYDSLKN</sequence>
<dbReference type="PANTHER" id="PTHR13847:SF283">
    <property type="entry name" value="TRNA 5-METHYLAMINOMETHYL-2-THIOURIDINE BIOSYNTHESIS BIFUNCTIONAL PROTEIN MNMC"/>
    <property type="match status" value="1"/>
</dbReference>
<keyword evidence="3" id="KW-0285">Flavoprotein</keyword>
<evidence type="ECO:0000256" key="1">
    <source>
        <dbReference type="ARBA" id="ARBA00022490"/>
    </source>
</evidence>
<evidence type="ECO:0000256" key="4">
    <source>
        <dbReference type="ARBA" id="ARBA00022679"/>
    </source>
</evidence>
<keyword evidence="1" id="KW-0963">Cytoplasm</keyword>
<evidence type="ECO:0000256" key="7">
    <source>
        <dbReference type="ARBA" id="ARBA00022827"/>
    </source>
</evidence>
<dbReference type="GO" id="GO:0016491">
    <property type="term" value="F:oxidoreductase activity"/>
    <property type="evidence" value="ECO:0007669"/>
    <property type="project" value="UniProtKB-KW"/>
</dbReference>
<accession>A0A937KAR5</accession>
<dbReference type="Gene3D" id="3.30.9.10">
    <property type="entry name" value="D-Amino Acid Oxidase, subunit A, domain 2"/>
    <property type="match status" value="1"/>
</dbReference>
<evidence type="ECO:0000256" key="9">
    <source>
        <dbReference type="ARBA" id="ARBA00023268"/>
    </source>
</evidence>
<dbReference type="Pfam" id="PF01266">
    <property type="entry name" value="DAO"/>
    <property type="match status" value="1"/>
</dbReference>
<keyword evidence="9" id="KW-0511">Multifunctional enzyme</keyword>
<evidence type="ECO:0000256" key="2">
    <source>
        <dbReference type="ARBA" id="ARBA00022603"/>
    </source>
</evidence>
<dbReference type="PANTHER" id="PTHR13847">
    <property type="entry name" value="SARCOSINE DEHYDROGENASE-RELATED"/>
    <property type="match status" value="1"/>
</dbReference>
<keyword evidence="2" id="KW-0489">Methyltransferase</keyword>
<dbReference type="GO" id="GO:0008168">
    <property type="term" value="F:methyltransferase activity"/>
    <property type="evidence" value="ECO:0007669"/>
    <property type="project" value="UniProtKB-KW"/>
</dbReference>
<dbReference type="GO" id="GO:0005737">
    <property type="term" value="C:cytoplasm"/>
    <property type="evidence" value="ECO:0007669"/>
    <property type="project" value="TreeGrafter"/>
</dbReference>
<evidence type="ECO:0000313" key="11">
    <source>
        <dbReference type="EMBL" id="MBL6444932.1"/>
    </source>
</evidence>
<evidence type="ECO:0000256" key="5">
    <source>
        <dbReference type="ARBA" id="ARBA00022691"/>
    </source>
</evidence>
<protein>
    <submittedName>
        <fullName evidence="11">FAD-binding oxidoreductase</fullName>
    </submittedName>
</protein>
<gene>
    <name evidence="11" type="ORF">JMN32_01335</name>
</gene>
<feature type="domain" description="FAD dependent oxidoreductase" evidence="10">
    <location>
        <begin position="8"/>
        <end position="326"/>
    </location>
</feature>
<organism evidence="11 12">
    <name type="scientific">Fulvivirga marina</name>
    <dbReference type="NCBI Taxonomy" id="2494733"/>
    <lineage>
        <taxon>Bacteria</taxon>
        <taxon>Pseudomonadati</taxon>
        <taxon>Bacteroidota</taxon>
        <taxon>Cytophagia</taxon>
        <taxon>Cytophagales</taxon>
        <taxon>Fulvivirgaceae</taxon>
        <taxon>Fulvivirga</taxon>
    </lineage>
</organism>
<dbReference type="SUPFAM" id="SSF51971">
    <property type="entry name" value="Nucleotide-binding domain"/>
    <property type="match status" value="1"/>
</dbReference>
<evidence type="ECO:0000256" key="3">
    <source>
        <dbReference type="ARBA" id="ARBA00022630"/>
    </source>
</evidence>